<keyword evidence="2" id="KW-1185">Reference proteome</keyword>
<dbReference type="EMBL" id="JAVYJV010000019">
    <property type="protein sequence ID" value="KAK4345974.1"/>
    <property type="molecule type" value="Genomic_DNA"/>
</dbReference>
<reference evidence="1" key="1">
    <citation type="submission" date="2023-12" db="EMBL/GenBank/DDBJ databases">
        <title>Genome assembly of Anisodus tanguticus.</title>
        <authorList>
            <person name="Wang Y.-J."/>
        </authorList>
    </citation>
    <scope>NUCLEOTIDE SEQUENCE</scope>
    <source>
        <strain evidence="1">KB-2021</strain>
        <tissue evidence="1">Leaf</tissue>
    </source>
</reference>
<protein>
    <submittedName>
        <fullName evidence="1">Uncharacterized protein</fullName>
    </submittedName>
</protein>
<accession>A0AAE1R5L9</accession>
<organism evidence="1 2">
    <name type="scientific">Anisodus tanguticus</name>
    <dbReference type="NCBI Taxonomy" id="243964"/>
    <lineage>
        <taxon>Eukaryota</taxon>
        <taxon>Viridiplantae</taxon>
        <taxon>Streptophyta</taxon>
        <taxon>Embryophyta</taxon>
        <taxon>Tracheophyta</taxon>
        <taxon>Spermatophyta</taxon>
        <taxon>Magnoliopsida</taxon>
        <taxon>eudicotyledons</taxon>
        <taxon>Gunneridae</taxon>
        <taxon>Pentapetalae</taxon>
        <taxon>asterids</taxon>
        <taxon>lamiids</taxon>
        <taxon>Solanales</taxon>
        <taxon>Solanaceae</taxon>
        <taxon>Solanoideae</taxon>
        <taxon>Hyoscyameae</taxon>
        <taxon>Anisodus</taxon>
    </lineage>
</organism>
<proteinExistence type="predicted"/>
<dbReference type="Proteomes" id="UP001291623">
    <property type="component" value="Unassembled WGS sequence"/>
</dbReference>
<name>A0AAE1R5L9_9SOLA</name>
<evidence type="ECO:0000313" key="1">
    <source>
        <dbReference type="EMBL" id="KAK4345974.1"/>
    </source>
</evidence>
<sequence length="183" mass="21633">MFDINQSFDIVGFPLKIEIIVKQRPSSLASPYYILKHQTEKTFWIPYDDIFSNNAPDIISKIIFLMNVPFSLDYQLKWRCISYTYDETVAILENRDTLISKTLEFARSMKDCPSLPSDKDWSMTLSITKVTYLPDREFMEKYNNMEAHYNFEVWIKTQRELDSLIVVLQALQKELSSDQEDEI</sequence>
<gene>
    <name evidence="1" type="ORF">RND71_036150</name>
</gene>
<evidence type="ECO:0000313" key="2">
    <source>
        <dbReference type="Proteomes" id="UP001291623"/>
    </source>
</evidence>
<comment type="caution">
    <text evidence="1">The sequence shown here is derived from an EMBL/GenBank/DDBJ whole genome shotgun (WGS) entry which is preliminary data.</text>
</comment>
<dbReference type="AlphaFoldDB" id="A0AAE1R5L9"/>